<accession>A0ABR0BFG2</accession>
<sequence>MIAFTADDISSLVTWPKGNLTEIPWLPPVTAGGHSVRCGTRETTYYRGPGYGGQDSIQDHIVTFAEDPYSGPQKTFGWEPHVAADPNGGIVLRFSSKGKAIDGHEIDGVCFGLGEYDPFP</sequence>
<dbReference type="Proteomes" id="UP001287286">
    <property type="component" value="Unassembled WGS sequence"/>
</dbReference>
<evidence type="ECO:0000313" key="2">
    <source>
        <dbReference type="Proteomes" id="UP001287286"/>
    </source>
</evidence>
<comment type="caution">
    <text evidence="1">The sequence shown here is derived from an EMBL/GenBank/DDBJ whole genome shotgun (WGS) entry which is preliminary data.</text>
</comment>
<protein>
    <submittedName>
        <fullName evidence="1">Uncharacterized protein</fullName>
    </submittedName>
</protein>
<proteinExistence type="predicted"/>
<keyword evidence="2" id="KW-1185">Reference proteome</keyword>
<gene>
    <name evidence="1" type="ORF">Purlil1_13022</name>
</gene>
<reference evidence="1 2" key="1">
    <citation type="journal article" date="2024" name="Microbiol. Resour. Announc.">
        <title>Genome annotations for the ascomycete fungi Trichoderma harzianum, Trichoderma aggressivum, and Purpureocillium lilacinum.</title>
        <authorList>
            <person name="Beijen E.P.W."/>
            <person name="Ohm R.A."/>
        </authorList>
    </citation>
    <scope>NUCLEOTIDE SEQUENCE [LARGE SCALE GENOMIC DNA]</scope>
    <source>
        <strain evidence="1 2">CBS 150709</strain>
    </source>
</reference>
<name>A0ABR0BFG2_PURLI</name>
<evidence type="ECO:0000313" key="1">
    <source>
        <dbReference type="EMBL" id="KAK4073560.1"/>
    </source>
</evidence>
<dbReference type="EMBL" id="JAWRVI010000157">
    <property type="protein sequence ID" value="KAK4073560.1"/>
    <property type="molecule type" value="Genomic_DNA"/>
</dbReference>
<organism evidence="1 2">
    <name type="scientific">Purpureocillium lilacinum</name>
    <name type="common">Paecilomyces lilacinus</name>
    <dbReference type="NCBI Taxonomy" id="33203"/>
    <lineage>
        <taxon>Eukaryota</taxon>
        <taxon>Fungi</taxon>
        <taxon>Dikarya</taxon>
        <taxon>Ascomycota</taxon>
        <taxon>Pezizomycotina</taxon>
        <taxon>Sordariomycetes</taxon>
        <taxon>Hypocreomycetidae</taxon>
        <taxon>Hypocreales</taxon>
        <taxon>Ophiocordycipitaceae</taxon>
        <taxon>Purpureocillium</taxon>
    </lineage>
</organism>